<organism evidence="1 2">
    <name type="scientific">Spiroplasma floricola 23-6</name>
    <dbReference type="NCBI Taxonomy" id="1336749"/>
    <lineage>
        <taxon>Bacteria</taxon>
        <taxon>Bacillati</taxon>
        <taxon>Mycoplasmatota</taxon>
        <taxon>Mollicutes</taxon>
        <taxon>Entomoplasmatales</taxon>
        <taxon>Spiroplasmataceae</taxon>
        <taxon>Spiroplasma</taxon>
    </lineage>
</organism>
<dbReference type="InterPro" id="IPR017853">
    <property type="entry name" value="GH"/>
</dbReference>
<evidence type="ECO:0000313" key="1">
    <source>
        <dbReference type="EMBL" id="AUB31863.1"/>
    </source>
</evidence>
<sequence length="551" mass="62979">MKKLLSIFAASSFIVSSTTSTIVSCSIKSKNLDSLNYNWDLGLLEKVNQEEIIKKIAQVNNINKDNYKSKQKDIENLASIFFDYSSIKLISDSNDKKTQTYSATVRASKNSNIMKGNTTITFDSTQDAVKNAKNPINQQESNLMGTWWNWGNTYSIKNDKVANCKREKVEEKENYFGLGWREPSLEAIIQAKMGEKKVNPYNIINISSLYTKAGEYEIDSLNINDFNPNSIENNAAYDIKNSQFLINRKNSIEAGTWTDNTKIITSLGGATADRMIWKWKQKQSLKDKIKDILTTYGLDGLDIALAGKTLYDRDSQETLSQAVKEIMVEYWLEGKDFYLTISSKMEWLYREAIETNKPTVIPFIQSLEGWYKDITLLVYNINRPTHFFVAPETFTVGDTTIQKGEKIRSKLSPSIEDPAYFYGTLRGFLDPEWNKNSRFYDLSNKAIRIGTASPYSSTSSAFGFKNESDKLSNLAIALQQLHDNSKELNKEFTKNIVGFNYFGINIDQIFSNNSATENQSINEHIKNPTAFKYGSSLDWFINENMKQWYKE</sequence>
<name>A0A2K8SEN1_9MOLU</name>
<dbReference type="AlphaFoldDB" id="A0A2K8SEN1"/>
<gene>
    <name evidence="1" type="ORF">SFLOR_v1c08150</name>
</gene>
<evidence type="ECO:0000313" key="2">
    <source>
        <dbReference type="Proteomes" id="UP000231823"/>
    </source>
</evidence>
<proteinExistence type="predicted"/>
<dbReference type="Gene3D" id="3.20.20.80">
    <property type="entry name" value="Glycosidases"/>
    <property type="match status" value="1"/>
</dbReference>
<evidence type="ECO:0008006" key="3">
    <source>
        <dbReference type="Google" id="ProtNLM"/>
    </source>
</evidence>
<dbReference type="Proteomes" id="UP000231823">
    <property type="component" value="Chromosome"/>
</dbReference>
<dbReference type="OrthoDB" id="388382at2"/>
<protein>
    <recommendedName>
        <fullName evidence="3">GH18 domain-containing protein</fullName>
    </recommendedName>
</protein>
<dbReference type="RefSeq" id="WP_100916825.1">
    <property type="nucleotide sequence ID" value="NZ_CP025057.1"/>
</dbReference>
<dbReference type="PROSITE" id="PS51257">
    <property type="entry name" value="PROKAR_LIPOPROTEIN"/>
    <property type="match status" value="1"/>
</dbReference>
<keyword evidence="2" id="KW-1185">Reference proteome</keyword>
<reference evidence="1 2" key="1">
    <citation type="submission" date="2017-12" db="EMBL/GenBank/DDBJ databases">
        <title>Complete genome sequence of Spiroplasma floricola 23-6 (ATCC 29989).</title>
        <authorList>
            <person name="Tsai Y.-M."/>
            <person name="Wu P.-S."/>
            <person name="Lo W.-S."/>
            <person name="Kuo C.-H."/>
        </authorList>
    </citation>
    <scope>NUCLEOTIDE SEQUENCE [LARGE SCALE GENOMIC DNA]</scope>
    <source>
        <strain evidence="1 2">23-6</strain>
    </source>
</reference>
<dbReference type="EMBL" id="CP025057">
    <property type="protein sequence ID" value="AUB31863.1"/>
    <property type="molecule type" value="Genomic_DNA"/>
</dbReference>
<dbReference type="SUPFAM" id="SSF51445">
    <property type="entry name" value="(Trans)glycosidases"/>
    <property type="match status" value="1"/>
</dbReference>
<accession>A0A2K8SEN1</accession>
<dbReference type="KEGG" id="sfz:SFLOR_v1c08150"/>